<dbReference type="AlphaFoldDB" id="A0A1L3ZZG3"/>
<dbReference type="Pfam" id="PF13577">
    <property type="entry name" value="SnoaL_4"/>
    <property type="match status" value="1"/>
</dbReference>
<reference evidence="3" key="1">
    <citation type="submission" date="2016-11" db="EMBL/GenBank/DDBJ databases">
        <title>Complete Genome Sequence of alachlor-degrading Sphingomonas sp. strain JJ-A5.</title>
        <authorList>
            <person name="Lee H."/>
            <person name="Ka J.-O."/>
        </authorList>
    </citation>
    <scope>NUCLEOTIDE SEQUENCE [LARGE SCALE GENOMIC DNA]</scope>
    <source>
        <strain evidence="3">JJ-A5</strain>
    </source>
</reference>
<protein>
    <submittedName>
        <fullName evidence="2">DUF4440 domain-containing protein</fullName>
    </submittedName>
</protein>
<dbReference type="KEGG" id="sphj:BSL82_07530"/>
<evidence type="ECO:0000313" key="3">
    <source>
        <dbReference type="Proteomes" id="UP000182063"/>
    </source>
</evidence>
<proteinExistence type="predicted"/>
<dbReference type="STRING" id="1921510.BSL82_07530"/>
<dbReference type="InterPro" id="IPR037401">
    <property type="entry name" value="SnoaL-like"/>
</dbReference>
<sequence>MAFAGPIEDRLAIRELVETYSHGVMTKDAELWGSTWADDAYWALPEFPGLDGFDGKAAIVAGWVESMKVYGLENCTKPMIYVSTPGEIAVDGDRASAIVYTSEIFQDPESGKTLRVRGRYADELSKATGRWLFTRREYRVMHMASEG</sequence>
<accession>A0A1L3ZZG3</accession>
<keyword evidence="3" id="KW-1185">Reference proteome</keyword>
<dbReference type="OrthoDB" id="7510033at2"/>
<name>A0A1L3ZZG3_9SPHN</name>
<gene>
    <name evidence="2" type="ORF">BSL82_07530</name>
</gene>
<dbReference type="RefSeq" id="WP_072598668.1">
    <property type="nucleotide sequence ID" value="NZ_CP018221.1"/>
</dbReference>
<dbReference type="Gene3D" id="3.10.450.50">
    <property type="match status" value="1"/>
</dbReference>
<dbReference type="Proteomes" id="UP000182063">
    <property type="component" value="Chromosome"/>
</dbReference>
<dbReference type="InterPro" id="IPR032710">
    <property type="entry name" value="NTF2-like_dom_sf"/>
</dbReference>
<dbReference type="SUPFAM" id="SSF54427">
    <property type="entry name" value="NTF2-like"/>
    <property type="match status" value="1"/>
</dbReference>
<dbReference type="CDD" id="cd00531">
    <property type="entry name" value="NTF2_like"/>
    <property type="match status" value="1"/>
</dbReference>
<evidence type="ECO:0000259" key="1">
    <source>
        <dbReference type="Pfam" id="PF13577"/>
    </source>
</evidence>
<feature type="domain" description="SnoaL-like" evidence="1">
    <location>
        <begin position="7"/>
        <end position="136"/>
    </location>
</feature>
<evidence type="ECO:0000313" key="2">
    <source>
        <dbReference type="EMBL" id="API61017.1"/>
    </source>
</evidence>
<organism evidence="2 3">
    <name type="scientific">Tardibacter chloracetimidivorans</name>
    <dbReference type="NCBI Taxonomy" id="1921510"/>
    <lineage>
        <taxon>Bacteria</taxon>
        <taxon>Pseudomonadati</taxon>
        <taxon>Pseudomonadota</taxon>
        <taxon>Alphaproteobacteria</taxon>
        <taxon>Sphingomonadales</taxon>
        <taxon>Sphingomonadaceae</taxon>
        <taxon>Tardibacter</taxon>
    </lineage>
</organism>
<dbReference type="EMBL" id="CP018221">
    <property type="protein sequence ID" value="API61017.1"/>
    <property type="molecule type" value="Genomic_DNA"/>
</dbReference>